<dbReference type="Proteomes" id="UP001415857">
    <property type="component" value="Unassembled WGS sequence"/>
</dbReference>
<proteinExistence type="predicted"/>
<name>A0AAP0X0L7_LIQFO</name>
<accession>A0AAP0X0L7</accession>
<protein>
    <submittedName>
        <fullName evidence="1">Uncharacterized protein</fullName>
    </submittedName>
</protein>
<keyword evidence="2" id="KW-1185">Reference proteome</keyword>
<gene>
    <name evidence="1" type="ORF">L1049_016484</name>
</gene>
<dbReference type="AlphaFoldDB" id="A0AAP0X0L7"/>
<reference evidence="1 2" key="1">
    <citation type="journal article" date="2024" name="Plant J.">
        <title>Genome sequences and population genomics reveal climatic adaptation and genomic divergence between two closely related sweetgum species.</title>
        <authorList>
            <person name="Xu W.Q."/>
            <person name="Ren C.Q."/>
            <person name="Zhang X.Y."/>
            <person name="Comes H.P."/>
            <person name="Liu X.H."/>
            <person name="Li Y.G."/>
            <person name="Kettle C.J."/>
            <person name="Jalonen R."/>
            <person name="Gaisberger H."/>
            <person name="Ma Y.Z."/>
            <person name="Qiu Y.X."/>
        </authorList>
    </citation>
    <scope>NUCLEOTIDE SEQUENCE [LARGE SCALE GENOMIC DNA]</scope>
    <source>
        <strain evidence="1">Hangzhou</strain>
    </source>
</reference>
<evidence type="ECO:0000313" key="1">
    <source>
        <dbReference type="EMBL" id="KAK9288039.1"/>
    </source>
</evidence>
<sequence>MVASTKMVAEAEVIRRQSIPVLDMQYLCVPKANNNLQMEGILDVSSPSSPIFRDVLASESISAEISRFESASFPDTIQDAVMKSSTIQFVPSIRSW</sequence>
<dbReference type="EMBL" id="JBBPBK010000003">
    <property type="protein sequence ID" value="KAK9288039.1"/>
    <property type="molecule type" value="Genomic_DNA"/>
</dbReference>
<organism evidence="1 2">
    <name type="scientific">Liquidambar formosana</name>
    <name type="common">Formosan gum</name>
    <dbReference type="NCBI Taxonomy" id="63359"/>
    <lineage>
        <taxon>Eukaryota</taxon>
        <taxon>Viridiplantae</taxon>
        <taxon>Streptophyta</taxon>
        <taxon>Embryophyta</taxon>
        <taxon>Tracheophyta</taxon>
        <taxon>Spermatophyta</taxon>
        <taxon>Magnoliopsida</taxon>
        <taxon>eudicotyledons</taxon>
        <taxon>Gunneridae</taxon>
        <taxon>Pentapetalae</taxon>
        <taxon>Saxifragales</taxon>
        <taxon>Altingiaceae</taxon>
        <taxon>Liquidambar</taxon>
    </lineage>
</organism>
<evidence type="ECO:0000313" key="2">
    <source>
        <dbReference type="Proteomes" id="UP001415857"/>
    </source>
</evidence>
<comment type="caution">
    <text evidence="1">The sequence shown here is derived from an EMBL/GenBank/DDBJ whole genome shotgun (WGS) entry which is preliminary data.</text>
</comment>